<dbReference type="Pfam" id="PF13193">
    <property type="entry name" value="AMP-binding_C"/>
    <property type="match status" value="1"/>
</dbReference>
<accession>A0ABT5N4K0</accession>
<evidence type="ECO:0000256" key="3">
    <source>
        <dbReference type="ARBA" id="ARBA00022598"/>
    </source>
</evidence>
<protein>
    <recommendedName>
        <fullName evidence="6">Long-chain-fatty-acid--CoA ligase</fullName>
        <ecNumber evidence="5">6.2.1.3</ecNumber>
    </recommendedName>
    <alternativeName>
        <fullName evidence="7">Long-chain acyl-CoA synthetase</fullName>
    </alternativeName>
</protein>
<reference evidence="10 11" key="1">
    <citation type="submission" date="2023-02" db="EMBL/GenBank/DDBJ databases">
        <title>Bacterial whole genomic sequence of Curvibacter sp. HBC61.</title>
        <authorList>
            <person name="Le V."/>
            <person name="Ko S.-R."/>
            <person name="Ahn C.-Y."/>
            <person name="Oh H.-M."/>
        </authorList>
    </citation>
    <scope>NUCLEOTIDE SEQUENCE [LARGE SCALE GENOMIC DNA]</scope>
    <source>
        <strain evidence="10 11">HBC61</strain>
    </source>
</reference>
<dbReference type="Gene3D" id="3.40.50.12780">
    <property type="entry name" value="N-terminal domain of ligase-like"/>
    <property type="match status" value="1"/>
</dbReference>
<dbReference type="Gene3D" id="3.30.300.30">
    <property type="match status" value="1"/>
</dbReference>
<sequence length="569" mass="61784">MSTFPWVKSYPPGTRWDTPLTIERVERLLDRARTNWPEKSALSFMGRTIHFAELGELVDRMTVGLRALGVGPGVHVGLLLPNTPQYVISFFAILKAGGTVVNYSPLDAANTIAHKIEDSQTQVMITLDLASLYDKVPNLTGVHPLRHLVVGQVGEFSAHPDQVQAQLATAGQLSASPPRAGQVSFQHLLAHSGTVPSFPDSEAHQHIAVLQYTGGTTGFPKGAILTHANLSAATSQATHFTAMGGTLLQEGCERILVALPMFHVYAMVVTVLMGARIGAELVLVMKFDPQQILRDIAEKHITCFPGVPTMFTALVSQPNVADFDLRSLKTCGSGGAPLPIELLRRFESLTGCTLSEGWGMSETSALGTFTPTSGPRKPGSCGIPAPGVVIEFRDLDDPNRPSPPGQAGEIVITGPNVMPDYWQKEAEHAEFFTEDGFLRTGDVGTMDEDGFLYIVDRTKDMLLCGGFNVYPRLIEEAIYAHPLVQEVIVIGIDDPYRGQSPKAFIKLLNAVAELSLQELQDFLKDRLGKHEMVHAMELRIDLPKTAVGKLSKRMLLDELAAATAQRPTP</sequence>
<evidence type="ECO:0000313" key="10">
    <source>
        <dbReference type="EMBL" id="MDD0841070.1"/>
    </source>
</evidence>
<dbReference type="InterPro" id="IPR000873">
    <property type="entry name" value="AMP-dep_synth/lig_dom"/>
</dbReference>
<dbReference type="InterPro" id="IPR045851">
    <property type="entry name" value="AMP-bd_C_sf"/>
</dbReference>
<dbReference type="PANTHER" id="PTHR43767">
    <property type="entry name" value="LONG-CHAIN-FATTY-ACID--COA LIGASE"/>
    <property type="match status" value="1"/>
</dbReference>
<evidence type="ECO:0000256" key="2">
    <source>
        <dbReference type="ARBA" id="ARBA00005005"/>
    </source>
</evidence>
<gene>
    <name evidence="10" type="ORF">PSQ40_21005</name>
</gene>
<comment type="subcellular location">
    <subcellularLocation>
        <location evidence="1">Membrane</location>
        <topology evidence="1">Peripheral membrane protein</topology>
    </subcellularLocation>
</comment>
<organism evidence="10 11">
    <name type="scientific">Curvibacter cyanobacteriorum</name>
    <dbReference type="NCBI Taxonomy" id="3026422"/>
    <lineage>
        <taxon>Bacteria</taxon>
        <taxon>Pseudomonadati</taxon>
        <taxon>Pseudomonadota</taxon>
        <taxon>Betaproteobacteria</taxon>
        <taxon>Burkholderiales</taxon>
        <taxon>Comamonadaceae</taxon>
        <taxon>Curvibacter</taxon>
    </lineage>
</organism>
<evidence type="ECO:0000313" key="11">
    <source>
        <dbReference type="Proteomes" id="UP001528673"/>
    </source>
</evidence>
<dbReference type="Proteomes" id="UP001528673">
    <property type="component" value="Unassembled WGS sequence"/>
</dbReference>
<dbReference type="InterPro" id="IPR050237">
    <property type="entry name" value="ATP-dep_AMP-bd_enzyme"/>
</dbReference>
<feature type="domain" description="AMP-binding enzyme C-terminal" evidence="9">
    <location>
        <begin position="474"/>
        <end position="549"/>
    </location>
</feature>
<evidence type="ECO:0000256" key="4">
    <source>
        <dbReference type="ARBA" id="ARBA00023136"/>
    </source>
</evidence>
<feature type="domain" description="AMP-dependent synthetase/ligase" evidence="8">
    <location>
        <begin position="30"/>
        <end position="422"/>
    </location>
</feature>
<evidence type="ECO:0000256" key="7">
    <source>
        <dbReference type="ARBA" id="ARBA00042773"/>
    </source>
</evidence>
<dbReference type="InterPro" id="IPR042099">
    <property type="entry name" value="ANL_N_sf"/>
</dbReference>
<proteinExistence type="predicted"/>
<dbReference type="InterPro" id="IPR025110">
    <property type="entry name" value="AMP-bd_C"/>
</dbReference>
<dbReference type="EMBL" id="JAQSIP010000015">
    <property type="protein sequence ID" value="MDD0841070.1"/>
    <property type="molecule type" value="Genomic_DNA"/>
</dbReference>
<evidence type="ECO:0000259" key="8">
    <source>
        <dbReference type="Pfam" id="PF00501"/>
    </source>
</evidence>
<dbReference type="InterPro" id="IPR020845">
    <property type="entry name" value="AMP-binding_CS"/>
</dbReference>
<keyword evidence="3" id="KW-0436">Ligase</keyword>
<name>A0ABT5N4K0_9BURK</name>
<dbReference type="PANTHER" id="PTHR43767:SF8">
    <property type="entry name" value="LONG-CHAIN-FATTY-ACID--COA LIGASE"/>
    <property type="match status" value="1"/>
</dbReference>
<dbReference type="PROSITE" id="PS00455">
    <property type="entry name" value="AMP_BINDING"/>
    <property type="match status" value="1"/>
</dbReference>
<evidence type="ECO:0000256" key="5">
    <source>
        <dbReference type="ARBA" id="ARBA00026121"/>
    </source>
</evidence>
<keyword evidence="4" id="KW-0472">Membrane</keyword>
<comment type="pathway">
    <text evidence="2">Lipid metabolism; fatty acid beta-oxidation.</text>
</comment>
<evidence type="ECO:0000259" key="9">
    <source>
        <dbReference type="Pfam" id="PF13193"/>
    </source>
</evidence>
<evidence type="ECO:0000256" key="1">
    <source>
        <dbReference type="ARBA" id="ARBA00004170"/>
    </source>
</evidence>
<comment type="caution">
    <text evidence="10">The sequence shown here is derived from an EMBL/GenBank/DDBJ whole genome shotgun (WGS) entry which is preliminary data.</text>
</comment>
<keyword evidence="11" id="KW-1185">Reference proteome</keyword>
<dbReference type="Pfam" id="PF00501">
    <property type="entry name" value="AMP-binding"/>
    <property type="match status" value="1"/>
</dbReference>
<dbReference type="RefSeq" id="WP_273953856.1">
    <property type="nucleotide sequence ID" value="NZ_JAQSIP010000015.1"/>
</dbReference>
<dbReference type="SUPFAM" id="SSF56801">
    <property type="entry name" value="Acetyl-CoA synthetase-like"/>
    <property type="match status" value="1"/>
</dbReference>
<dbReference type="EC" id="6.2.1.3" evidence="5"/>
<evidence type="ECO:0000256" key="6">
    <source>
        <dbReference type="ARBA" id="ARBA00039545"/>
    </source>
</evidence>